<evidence type="ECO:0000313" key="9">
    <source>
        <dbReference type="Proteomes" id="UP000634668"/>
    </source>
</evidence>
<keyword evidence="9" id="KW-1185">Reference proteome</keyword>
<accession>A0A918IWW4</accession>
<evidence type="ECO:0000256" key="2">
    <source>
        <dbReference type="ARBA" id="ARBA00009348"/>
    </source>
</evidence>
<dbReference type="GO" id="GO:0004308">
    <property type="term" value="F:exo-alpha-sialidase activity"/>
    <property type="evidence" value="ECO:0007669"/>
    <property type="project" value="UniProtKB-EC"/>
</dbReference>
<dbReference type="Gene3D" id="2.120.10.10">
    <property type="match status" value="1"/>
</dbReference>
<gene>
    <name evidence="8" type="ORF">GCM10007383_21300</name>
</gene>
<reference evidence="8" key="1">
    <citation type="journal article" date="2014" name="Int. J. Syst. Evol. Microbiol.">
        <title>Complete genome sequence of Corynebacterium casei LMG S-19264T (=DSM 44701T), isolated from a smear-ripened cheese.</title>
        <authorList>
            <consortium name="US DOE Joint Genome Institute (JGI-PGF)"/>
            <person name="Walter F."/>
            <person name="Albersmeier A."/>
            <person name="Kalinowski J."/>
            <person name="Ruckert C."/>
        </authorList>
    </citation>
    <scope>NUCLEOTIDE SEQUENCE</scope>
    <source>
        <strain evidence="8">KCTC 12113</strain>
    </source>
</reference>
<dbReference type="Pfam" id="PF14873">
    <property type="entry name" value="BNR_assoc_N"/>
    <property type="match status" value="1"/>
</dbReference>
<dbReference type="GO" id="GO:0016020">
    <property type="term" value="C:membrane"/>
    <property type="evidence" value="ECO:0007669"/>
    <property type="project" value="TreeGrafter"/>
</dbReference>
<dbReference type="CDD" id="cd15482">
    <property type="entry name" value="Sialidase_non-viral"/>
    <property type="match status" value="1"/>
</dbReference>
<dbReference type="EC" id="3.2.1.18" evidence="3"/>
<reference evidence="8" key="2">
    <citation type="submission" date="2020-09" db="EMBL/GenBank/DDBJ databases">
        <authorList>
            <person name="Sun Q."/>
            <person name="Kim S."/>
        </authorList>
    </citation>
    <scope>NUCLEOTIDE SEQUENCE</scope>
    <source>
        <strain evidence="8">KCTC 12113</strain>
    </source>
</reference>
<dbReference type="SUPFAM" id="SSF50939">
    <property type="entry name" value="Sialidases"/>
    <property type="match status" value="1"/>
</dbReference>
<protein>
    <recommendedName>
        <fullName evidence="3">exo-alpha-sialidase</fullName>
        <ecNumber evidence="3">3.2.1.18</ecNumber>
    </recommendedName>
</protein>
<dbReference type="PANTHER" id="PTHR10628:SF30">
    <property type="entry name" value="EXO-ALPHA-SIALIDASE"/>
    <property type="match status" value="1"/>
</dbReference>
<dbReference type="EMBL" id="BMWP01000013">
    <property type="protein sequence ID" value="GGW36120.1"/>
    <property type="molecule type" value="Genomic_DNA"/>
</dbReference>
<proteinExistence type="inferred from homology"/>
<dbReference type="InterPro" id="IPR026856">
    <property type="entry name" value="Sialidase_fam"/>
</dbReference>
<dbReference type="PANTHER" id="PTHR10628">
    <property type="entry name" value="SIALIDASE"/>
    <property type="match status" value="1"/>
</dbReference>
<keyword evidence="5" id="KW-1133">Transmembrane helix</keyword>
<feature type="domain" description="Sialidase N-terminal" evidence="7">
    <location>
        <begin position="65"/>
        <end position="186"/>
    </location>
</feature>
<evidence type="ECO:0000256" key="3">
    <source>
        <dbReference type="ARBA" id="ARBA00012733"/>
    </source>
</evidence>
<dbReference type="InterPro" id="IPR036278">
    <property type="entry name" value="Sialidase_sf"/>
</dbReference>
<dbReference type="GO" id="GO:0005737">
    <property type="term" value="C:cytoplasm"/>
    <property type="evidence" value="ECO:0007669"/>
    <property type="project" value="TreeGrafter"/>
</dbReference>
<keyword evidence="5" id="KW-0812">Transmembrane</keyword>
<evidence type="ECO:0000313" key="8">
    <source>
        <dbReference type="EMBL" id="GGW36120.1"/>
    </source>
</evidence>
<dbReference type="InterPro" id="IPR008377">
    <property type="entry name" value="Sialidase_trypan"/>
</dbReference>
<sequence length="554" mass="61686">MEKNSSPLHQIGVITVQLIIKSLNSSKFIIMKNKVNLFVVYSIMAIVLLACGEKKNLEVSDFSYEASQPVLPVLTLKDKNKVVQMKLTIPKNVSDIVVTSMDFNLVGTTDLKNITNIDIYSSFKEPRFETGTKFGSSDEINFKVQIDGHQPLQAGDNYFWLSMALKDSVNLTNKISANSVSITLSNGQVLKPTVTGIQTAQRIGVALRQHNQDNVDTYRIPGMATTNNGTLITVYDNRYEGSVDLQADADVGMSRSTDGGTTWEPMKVIMDMGEYGGKPQNENGIGDPSILVDRNTGTIWVAAVWAHGHPGERNWHASKPGISPEETSQFVLVKSEDDGLTWSDPINITSQIKKPEWQLLLQGPGKGITLKDGTLVFPAQFKDKDRMPHSTIIYSKDTGLTWKIGTGARSNTTEAQVVQLDDESLMLNMRDNRGGSRAVAITKDLGQTWEDHVSSRKALIEPVCMASLISFDHSKKGKLLFFFNPNNEKRRANMTIKTSFDQGLTWPTENQLELYEDSCYGYSCMTVIDENHIGILYEGNKELYFEKVNINELF</sequence>
<keyword evidence="4" id="KW-0677">Repeat</keyword>
<evidence type="ECO:0000256" key="4">
    <source>
        <dbReference type="ARBA" id="ARBA00022737"/>
    </source>
</evidence>
<dbReference type="GO" id="GO:0009313">
    <property type="term" value="P:oligosaccharide catabolic process"/>
    <property type="evidence" value="ECO:0007669"/>
    <property type="project" value="TreeGrafter"/>
</dbReference>
<dbReference type="Gene3D" id="2.60.40.1290">
    <property type="match status" value="2"/>
</dbReference>
<keyword evidence="5" id="KW-0472">Membrane</keyword>
<name>A0A918IWW4_9FLAO</name>
<dbReference type="InterPro" id="IPR029456">
    <property type="entry name" value="Sialidase_N"/>
</dbReference>
<dbReference type="FunFam" id="2.120.10.10:FF:000012">
    <property type="entry name" value="Sialidase [Precursor]"/>
    <property type="match status" value="1"/>
</dbReference>
<dbReference type="Pfam" id="PF13088">
    <property type="entry name" value="BNR_2"/>
    <property type="match status" value="1"/>
</dbReference>
<comment type="similarity">
    <text evidence="2">Belongs to the glycosyl hydrolase 33 family.</text>
</comment>
<evidence type="ECO:0000256" key="5">
    <source>
        <dbReference type="SAM" id="Phobius"/>
    </source>
</evidence>
<dbReference type="Proteomes" id="UP000634668">
    <property type="component" value="Unassembled WGS sequence"/>
</dbReference>
<evidence type="ECO:0000256" key="1">
    <source>
        <dbReference type="ARBA" id="ARBA00000427"/>
    </source>
</evidence>
<dbReference type="AlphaFoldDB" id="A0A918IWW4"/>
<feature type="domain" description="Sialidase" evidence="6">
    <location>
        <begin position="248"/>
        <end position="530"/>
    </location>
</feature>
<organism evidence="8 9">
    <name type="scientific">Arenibacter certesii</name>
    <dbReference type="NCBI Taxonomy" id="228955"/>
    <lineage>
        <taxon>Bacteria</taxon>
        <taxon>Pseudomonadati</taxon>
        <taxon>Bacteroidota</taxon>
        <taxon>Flavobacteriia</taxon>
        <taxon>Flavobacteriales</taxon>
        <taxon>Flavobacteriaceae</taxon>
        <taxon>Arenibacter</taxon>
    </lineage>
</organism>
<feature type="transmembrane region" description="Helical" evidence="5">
    <location>
        <begin position="35"/>
        <end position="52"/>
    </location>
</feature>
<evidence type="ECO:0000259" key="7">
    <source>
        <dbReference type="Pfam" id="PF14873"/>
    </source>
</evidence>
<dbReference type="InterPro" id="IPR011040">
    <property type="entry name" value="Sialidase"/>
</dbReference>
<comment type="caution">
    <text evidence="8">The sequence shown here is derived from an EMBL/GenBank/DDBJ whole genome shotgun (WGS) entry which is preliminary data.</text>
</comment>
<dbReference type="GO" id="GO:0006689">
    <property type="term" value="P:ganglioside catabolic process"/>
    <property type="evidence" value="ECO:0007669"/>
    <property type="project" value="TreeGrafter"/>
</dbReference>
<comment type="catalytic activity">
    <reaction evidence="1">
        <text>Hydrolysis of alpha-(2-&gt;3)-, alpha-(2-&gt;6)-, alpha-(2-&gt;8)- glycosidic linkages of terminal sialic acid residues in oligosaccharides, glycoproteins, glycolipids, colominic acid and synthetic substrates.</text>
        <dbReference type="EC" id="3.2.1.18"/>
    </reaction>
</comment>
<evidence type="ECO:0000259" key="6">
    <source>
        <dbReference type="Pfam" id="PF13088"/>
    </source>
</evidence>
<dbReference type="PRINTS" id="PR01803">
    <property type="entry name" value="TCSIALIDASE"/>
</dbReference>